<evidence type="ECO:0000313" key="1">
    <source>
        <dbReference type="EMBL" id="ERN11855.1"/>
    </source>
</evidence>
<dbReference type="Proteomes" id="UP000017836">
    <property type="component" value="Unassembled WGS sequence"/>
</dbReference>
<protein>
    <submittedName>
        <fullName evidence="1">Uncharacterized protein</fullName>
    </submittedName>
</protein>
<name>W1PWU8_AMBTC</name>
<dbReference type="EMBL" id="KI392664">
    <property type="protein sequence ID" value="ERN11855.1"/>
    <property type="molecule type" value="Genomic_DNA"/>
</dbReference>
<reference evidence="2" key="1">
    <citation type="journal article" date="2013" name="Science">
        <title>The Amborella genome and the evolution of flowering plants.</title>
        <authorList>
            <consortium name="Amborella Genome Project"/>
        </authorList>
    </citation>
    <scope>NUCLEOTIDE SEQUENCE [LARGE SCALE GENOMIC DNA]</scope>
</reference>
<accession>W1PWU8</accession>
<proteinExistence type="predicted"/>
<sequence>MKVVHSLIRRSSLEELIQLPDLLERTAANLTAFGMPKAFKLNKIMGELTQESDLAYREGFHLTLEAHSLKVVEAAALGGISLRDNEVGMIVLIRHIAETETLLSRVYKD</sequence>
<dbReference type="HOGENOM" id="CLU_2187459_0_0_1"/>
<dbReference type="AlphaFoldDB" id="W1PWU8"/>
<evidence type="ECO:0000313" key="2">
    <source>
        <dbReference type="Proteomes" id="UP000017836"/>
    </source>
</evidence>
<gene>
    <name evidence="1" type="ORF">AMTR_s00020p00117980</name>
</gene>
<dbReference type="Gramene" id="ERN11855">
    <property type="protein sequence ID" value="ERN11855"/>
    <property type="gene ID" value="AMTR_s00020p00117980"/>
</dbReference>
<keyword evidence="2" id="KW-1185">Reference proteome</keyword>
<organism evidence="1 2">
    <name type="scientific">Amborella trichopoda</name>
    <dbReference type="NCBI Taxonomy" id="13333"/>
    <lineage>
        <taxon>Eukaryota</taxon>
        <taxon>Viridiplantae</taxon>
        <taxon>Streptophyta</taxon>
        <taxon>Embryophyta</taxon>
        <taxon>Tracheophyta</taxon>
        <taxon>Spermatophyta</taxon>
        <taxon>Magnoliopsida</taxon>
        <taxon>Amborellales</taxon>
        <taxon>Amborellaceae</taxon>
        <taxon>Amborella</taxon>
    </lineage>
</organism>